<dbReference type="GO" id="GO:0003677">
    <property type="term" value="F:DNA binding"/>
    <property type="evidence" value="ECO:0007669"/>
    <property type="project" value="InterPro"/>
</dbReference>
<dbReference type="GO" id="GO:0005634">
    <property type="term" value="C:nucleus"/>
    <property type="evidence" value="ECO:0007669"/>
    <property type="project" value="InterPro"/>
</dbReference>
<feature type="compositionally biased region" description="Low complexity" evidence="5">
    <location>
        <begin position="1"/>
        <end position="16"/>
    </location>
</feature>
<evidence type="ECO:0000256" key="5">
    <source>
        <dbReference type="SAM" id="MobiDB-lite"/>
    </source>
</evidence>
<evidence type="ECO:0000259" key="6">
    <source>
        <dbReference type="PROSITE" id="PS51141"/>
    </source>
</evidence>
<keyword evidence="1" id="KW-0479">Metal-binding</keyword>
<dbReference type="InterPro" id="IPR004333">
    <property type="entry name" value="SBP_dom"/>
</dbReference>
<dbReference type="PANTHER" id="PTHR31251">
    <property type="entry name" value="SQUAMOSA PROMOTER-BINDING-LIKE PROTEIN 4"/>
    <property type="match status" value="1"/>
</dbReference>
<gene>
    <name evidence="7" type="ORF">SHERM_13267</name>
</gene>
<keyword evidence="3" id="KW-0862">Zinc</keyword>
<evidence type="ECO:0000256" key="3">
    <source>
        <dbReference type="ARBA" id="ARBA00022833"/>
    </source>
</evidence>
<evidence type="ECO:0000256" key="1">
    <source>
        <dbReference type="ARBA" id="ARBA00022723"/>
    </source>
</evidence>
<keyword evidence="2 4" id="KW-0863">Zinc-finger</keyword>
<protein>
    <submittedName>
        <fullName evidence="7">Squamosa promoter-binding-like protein 15</fullName>
    </submittedName>
</protein>
<dbReference type="AlphaFoldDB" id="A0A9N7R5M6"/>
<reference evidence="7" key="1">
    <citation type="submission" date="2019-12" db="EMBL/GenBank/DDBJ databases">
        <authorList>
            <person name="Scholes J."/>
        </authorList>
    </citation>
    <scope>NUCLEOTIDE SEQUENCE</scope>
</reference>
<evidence type="ECO:0000256" key="4">
    <source>
        <dbReference type="PROSITE-ProRule" id="PRU00470"/>
    </source>
</evidence>
<keyword evidence="8" id="KW-1185">Reference proteome</keyword>
<dbReference type="PANTHER" id="PTHR31251:SF191">
    <property type="entry name" value="SBP-TYPE DOMAIN-CONTAINING PROTEIN"/>
    <property type="match status" value="1"/>
</dbReference>
<feature type="region of interest" description="Disordered" evidence="5">
    <location>
        <begin position="1"/>
        <end position="23"/>
    </location>
</feature>
<evidence type="ECO:0000313" key="8">
    <source>
        <dbReference type="Proteomes" id="UP001153555"/>
    </source>
</evidence>
<feature type="domain" description="SBP-type" evidence="6">
    <location>
        <begin position="61"/>
        <end position="138"/>
    </location>
</feature>
<dbReference type="InterPro" id="IPR044817">
    <property type="entry name" value="SBP-like"/>
</dbReference>
<accession>A0A9N7R5M6</accession>
<name>A0A9N7R5M6_STRHE</name>
<dbReference type="InterPro" id="IPR036893">
    <property type="entry name" value="SBP_sf"/>
</dbReference>
<dbReference type="Proteomes" id="UP001153555">
    <property type="component" value="Unassembled WGS sequence"/>
</dbReference>
<dbReference type="PROSITE" id="PS51141">
    <property type="entry name" value="ZF_SBP"/>
    <property type="match status" value="1"/>
</dbReference>
<dbReference type="OrthoDB" id="514967at2759"/>
<evidence type="ECO:0000313" key="7">
    <source>
        <dbReference type="EMBL" id="CAA0812708.1"/>
    </source>
</evidence>
<evidence type="ECO:0000256" key="2">
    <source>
        <dbReference type="ARBA" id="ARBA00022771"/>
    </source>
</evidence>
<proteinExistence type="predicted"/>
<dbReference type="GO" id="GO:0008270">
    <property type="term" value="F:zinc ion binding"/>
    <property type="evidence" value="ECO:0007669"/>
    <property type="project" value="UniProtKB-KW"/>
</dbReference>
<sequence length="290" mass="30917">MEQGSSSSSSSSSASANNGGPDSLNALKFGKKIYFEGRGGTGLKPSPAKRLRAGYVQGGKPPRCQVEGCKVDLSDAKAYYSRHKVCGMHSKSAMVIVAGLEKRFCQQCSRVKFSSRWLDFSDNHHISKTGGFMMDFSNCMPPSLTGGLTTKQTAMSAKVHLPKLISNLQNPPPCQHSHSSPVVSECLGGVQDSNNALSLLSNQARLAPNSNFLGQPSENPSTATNHFICPSWGFKGNEVNRPNGRGLNGMAPDLGLGQAPNGGYNGELELGQPNDGGFHELDVHHVNWSL</sequence>
<organism evidence="7 8">
    <name type="scientific">Striga hermonthica</name>
    <name type="common">Purple witchweed</name>
    <name type="synonym">Buchnera hermonthica</name>
    <dbReference type="NCBI Taxonomy" id="68872"/>
    <lineage>
        <taxon>Eukaryota</taxon>
        <taxon>Viridiplantae</taxon>
        <taxon>Streptophyta</taxon>
        <taxon>Embryophyta</taxon>
        <taxon>Tracheophyta</taxon>
        <taxon>Spermatophyta</taxon>
        <taxon>Magnoliopsida</taxon>
        <taxon>eudicotyledons</taxon>
        <taxon>Gunneridae</taxon>
        <taxon>Pentapetalae</taxon>
        <taxon>asterids</taxon>
        <taxon>lamiids</taxon>
        <taxon>Lamiales</taxon>
        <taxon>Orobanchaceae</taxon>
        <taxon>Buchnereae</taxon>
        <taxon>Striga</taxon>
    </lineage>
</organism>
<dbReference type="Gene3D" id="4.10.1100.10">
    <property type="entry name" value="Transcription factor, SBP-box domain"/>
    <property type="match status" value="1"/>
</dbReference>
<dbReference type="Pfam" id="PF03110">
    <property type="entry name" value="SBP"/>
    <property type="match status" value="1"/>
</dbReference>
<comment type="caution">
    <text evidence="7">The sequence shown here is derived from an EMBL/GenBank/DDBJ whole genome shotgun (WGS) entry which is preliminary data.</text>
</comment>
<dbReference type="SUPFAM" id="SSF103612">
    <property type="entry name" value="SBT domain"/>
    <property type="match status" value="1"/>
</dbReference>
<dbReference type="EMBL" id="CACSLK010011299">
    <property type="protein sequence ID" value="CAA0812708.1"/>
    <property type="molecule type" value="Genomic_DNA"/>
</dbReference>